<dbReference type="Gene3D" id="3.10.590.10">
    <property type="entry name" value="ph1033 like domains"/>
    <property type="match status" value="1"/>
</dbReference>
<organism evidence="2 3">
    <name type="scientific">Persephonella atlantica</name>
    <dbReference type="NCBI Taxonomy" id="2699429"/>
    <lineage>
        <taxon>Bacteria</taxon>
        <taxon>Pseudomonadati</taxon>
        <taxon>Aquificota</taxon>
        <taxon>Aquificia</taxon>
        <taxon>Aquificales</taxon>
        <taxon>Hydrogenothermaceae</taxon>
        <taxon>Persephonella</taxon>
    </lineage>
</organism>
<dbReference type="SMART" id="SM00507">
    <property type="entry name" value="HNHc"/>
    <property type="match status" value="1"/>
</dbReference>
<evidence type="ECO:0000313" key="3">
    <source>
        <dbReference type="Proteomes" id="UP000772812"/>
    </source>
</evidence>
<dbReference type="Gene3D" id="1.10.30.50">
    <property type="match status" value="1"/>
</dbReference>
<protein>
    <recommendedName>
        <fullName evidence="1">HNH nuclease domain-containing protein</fullName>
    </recommendedName>
</protein>
<name>A0ABS1GJK7_9AQUI</name>
<sequence>MAKGIFLQPANIKNKMVRDHLERTIFQTVELNEILRFQPNIRSDLERFYVWGVIPGTKSKWDKIQIGDLVVFYSERKFYLLGQIVDKFHNKSLARYLWGEDQHGRTWEYVYLIDPDSLITINVDIEKVIKILNYSPGFVLQSALYHQNEKLLSLFTDRLMEDRTGKHDIITTVRREKISATIEKYKRDPSFSTTVKSNYGNKCAICGIPNEGAVVDAAHIKPVKEGGPDIEENGIALCKVHHNLFDAGLITIKDGKLITSPKMSHQLETHPVISEFKGKRVKLVKTSEKFLKWHQENIFKD</sequence>
<evidence type="ECO:0000313" key="2">
    <source>
        <dbReference type="EMBL" id="MBK3333113.1"/>
    </source>
</evidence>
<keyword evidence="3" id="KW-1185">Reference proteome</keyword>
<dbReference type="Pfam" id="PF13391">
    <property type="entry name" value="HNH_2"/>
    <property type="match status" value="1"/>
</dbReference>
<dbReference type="InterPro" id="IPR003615">
    <property type="entry name" value="HNH_nuc"/>
</dbReference>
<dbReference type="RefSeq" id="WP_200674538.1">
    <property type="nucleotide sequence ID" value="NZ_JAACYA010000002.1"/>
</dbReference>
<gene>
    <name evidence="2" type="ORF">GWK41_08525</name>
</gene>
<evidence type="ECO:0000259" key="1">
    <source>
        <dbReference type="SMART" id="SM00507"/>
    </source>
</evidence>
<proteinExistence type="predicted"/>
<reference evidence="2 3" key="1">
    <citation type="journal article" date="2021" name="Syst. Appl. Microbiol.">
        <title>Persephonella atlantica sp. nov.: How to adapt to physico-chemical gradients in high temperature hydrothermal habitats.</title>
        <authorList>
            <person name="Francois D.X."/>
            <person name="Godfroy A."/>
            <person name="Mathien C."/>
            <person name="Aube J."/>
            <person name="Cathalot C."/>
            <person name="Lesongeur F."/>
            <person name="L'Haridon S."/>
            <person name="Philippon X."/>
            <person name="Roussel E.G."/>
        </authorList>
    </citation>
    <scope>NUCLEOTIDE SEQUENCE [LARGE SCALE GENOMIC DNA]</scope>
    <source>
        <strain evidence="2 3">MO1340</strain>
    </source>
</reference>
<dbReference type="EMBL" id="JAACYA010000002">
    <property type="protein sequence ID" value="MBK3333113.1"/>
    <property type="molecule type" value="Genomic_DNA"/>
</dbReference>
<feature type="domain" description="HNH nuclease" evidence="1">
    <location>
        <begin position="190"/>
        <end position="243"/>
    </location>
</feature>
<accession>A0ABS1GJK7</accession>
<comment type="caution">
    <text evidence="2">The sequence shown here is derived from an EMBL/GenBank/DDBJ whole genome shotgun (WGS) entry which is preliminary data.</text>
</comment>
<dbReference type="CDD" id="cd00085">
    <property type="entry name" value="HNHc"/>
    <property type="match status" value="1"/>
</dbReference>
<dbReference type="Proteomes" id="UP000772812">
    <property type="component" value="Unassembled WGS sequence"/>
</dbReference>